<feature type="domain" description="Orc1-like AAA ATPase" evidence="1">
    <location>
        <begin position="3"/>
        <end position="111"/>
    </location>
</feature>
<dbReference type="AlphaFoldDB" id="A0A4R5BRH7"/>
<dbReference type="RefSeq" id="WP_131894312.1">
    <property type="nucleotide sequence ID" value="NZ_SMKU01000078.1"/>
</dbReference>
<protein>
    <submittedName>
        <fullName evidence="2">ATP-binding protein</fullName>
    </submittedName>
</protein>
<proteinExistence type="predicted"/>
<dbReference type="GO" id="GO:0005524">
    <property type="term" value="F:ATP binding"/>
    <property type="evidence" value="ECO:0007669"/>
    <property type="project" value="UniProtKB-KW"/>
</dbReference>
<sequence length="127" mass="13134">MLWGREAQRARLERLVVGAREGRGGALVLRGEAGIGKTALLDEAADAAVRSVAEGTGGRSPAEDALRVLRATGVEAETALPFAALQMALRPVLSRLDGLPEAQAAALRAALGYAQTTPHTPRNSPAS</sequence>
<reference evidence="2 3" key="1">
    <citation type="submission" date="2019-03" db="EMBL/GenBank/DDBJ databases">
        <title>Draft genome sequences of novel Actinobacteria.</title>
        <authorList>
            <person name="Sahin N."/>
            <person name="Ay H."/>
            <person name="Saygin H."/>
        </authorList>
    </citation>
    <scope>NUCLEOTIDE SEQUENCE [LARGE SCALE GENOMIC DNA]</scope>
    <source>
        <strain evidence="2 3">H3C3</strain>
    </source>
</reference>
<keyword evidence="3" id="KW-1185">Reference proteome</keyword>
<comment type="caution">
    <text evidence="2">The sequence shown here is derived from an EMBL/GenBank/DDBJ whole genome shotgun (WGS) entry which is preliminary data.</text>
</comment>
<dbReference type="Proteomes" id="UP000294513">
    <property type="component" value="Unassembled WGS sequence"/>
</dbReference>
<evidence type="ECO:0000259" key="1">
    <source>
        <dbReference type="Pfam" id="PF13191"/>
    </source>
</evidence>
<evidence type="ECO:0000313" key="2">
    <source>
        <dbReference type="EMBL" id="TDD86702.1"/>
    </source>
</evidence>
<keyword evidence="2" id="KW-0067">ATP-binding</keyword>
<dbReference type="InterPro" id="IPR041664">
    <property type="entry name" value="AAA_16"/>
</dbReference>
<name>A0A4R5BRH7_9ACTN</name>
<dbReference type="Pfam" id="PF13191">
    <property type="entry name" value="AAA_16"/>
    <property type="match status" value="1"/>
</dbReference>
<gene>
    <name evidence="2" type="ORF">E1298_17030</name>
</gene>
<organism evidence="2 3">
    <name type="scientific">Actinomadura rubrisoli</name>
    <dbReference type="NCBI Taxonomy" id="2530368"/>
    <lineage>
        <taxon>Bacteria</taxon>
        <taxon>Bacillati</taxon>
        <taxon>Actinomycetota</taxon>
        <taxon>Actinomycetes</taxon>
        <taxon>Streptosporangiales</taxon>
        <taxon>Thermomonosporaceae</taxon>
        <taxon>Actinomadura</taxon>
    </lineage>
</organism>
<evidence type="ECO:0000313" key="3">
    <source>
        <dbReference type="Proteomes" id="UP000294513"/>
    </source>
</evidence>
<accession>A0A4R5BRH7</accession>
<feature type="non-terminal residue" evidence="2">
    <location>
        <position position="127"/>
    </location>
</feature>
<keyword evidence="2" id="KW-0547">Nucleotide-binding</keyword>
<dbReference type="EMBL" id="SMKU01000078">
    <property type="protein sequence ID" value="TDD86702.1"/>
    <property type="molecule type" value="Genomic_DNA"/>
</dbReference>
<dbReference type="OrthoDB" id="134933at2"/>